<evidence type="ECO:0000313" key="2">
    <source>
        <dbReference type="Proteomes" id="UP000609879"/>
    </source>
</evidence>
<dbReference type="RefSeq" id="WP_203761364.1">
    <property type="nucleotide sequence ID" value="NZ_BAAABO010000029.1"/>
</dbReference>
<sequence length="86" mass="9464">MTAADEIRDAYRSLSGTPGEYVSLVDVRAALMYLDREEVDAGLRELMAAPDVRLEPEPFGHRIGPNEQWAAIRVAGEDLHLIAIGD</sequence>
<evidence type="ECO:0000313" key="1">
    <source>
        <dbReference type="EMBL" id="GID73445.1"/>
    </source>
</evidence>
<gene>
    <name evidence="1" type="ORF">Ade02nite_20860</name>
</gene>
<proteinExistence type="predicted"/>
<accession>A0ABQ3Y0F3</accession>
<keyword evidence="2" id="KW-1185">Reference proteome</keyword>
<name>A0ABQ3Y0F3_9ACTN</name>
<dbReference type="EMBL" id="BOMI01000033">
    <property type="protein sequence ID" value="GID73445.1"/>
    <property type="molecule type" value="Genomic_DNA"/>
</dbReference>
<organism evidence="1 2">
    <name type="scientific">Paractinoplanes deccanensis</name>
    <dbReference type="NCBI Taxonomy" id="113561"/>
    <lineage>
        <taxon>Bacteria</taxon>
        <taxon>Bacillati</taxon>
        <taxon>Actinomycetota</taxon>
        <taxon>Actinomycetes</taxon>
        <taxon>Micromonosporales</taxon>
        <taxon>Micromonosporaceae</taxon>
        <taxon>Paractinoplanes</taxon>
    </lineage>
</organism>
<reference evidence="1 2" key="1">
    <citation type="submission" date="2021-01" db="EMBL/GenBank/DDBJ databases">
        <title>Whole genome shotgun sequence of Actinoplanes deccanensis NBRC 13994.</title>
        <authorList>
            <person name="Komaki H."/>
            <person name="Tamura T."/>
        </authorList>
    </citation>
    <scope>NUCLEOTIDE SEQUENCE [LARGE SCALE GENOMIC DNA]</scope>
    <source>
        <strain evidence="1 2">NBRC 13994</strain>
    </source>
</reference>
<dbReference type="Proteomes" id="UP000609879">
    <property type="component" value="Unassembled WGS sequence"/>
</dbReference>
<comment type="caution">
    <text evidence="1">The sequence shown here is derived from an EMBL/GenBank/DDBJ whole genome shotgun (WGS) entry which is preliminary data.</text>
</comment>
<protein>
    <submittedName>
        <fullName evidence="1">Uncharacterized protein</fullName>
    </submittedName>
</protein>